<dbReference type="Proteomes" id="UP001500689">
    <property type="component" value="Unassembled WGS sequence"/>
</dbReference>
<evidence type="ECO:0000256" key="1">
    <source>
        <dbReference type="SAM" id="MobiDB-lite"/>
    </source>
</evidence>
<keyword evidence="4" id="KW-1185">Reference proteome</keyword>
<organism evidence="3 4">
    <name type="scientific">Amycolatopsis ultiminotia</name>
    <dbReference type="NCBI Taxonomy" id="543629"/>
    <lineage>
        <taxon>Bacteria</taxon>
        <taxon>Bacillati</taxon>
        <taxon>Actinomycetota</taxon>
        <taxon>Actinomycetes</taxon>
        <taxon>Pseudonocardiales</taxon>
        <taxon>Pseudonocardiaceae</taxon>
        <taxon>Amycolatopsis</taxon>
    </lineage>
</organism>
<proteinExistence type="predicted"/>
<evidence type="ECO:0000313" key="3">
    <source>
        <dbReference type="EMBL" id="GAA3552301.1"/>
    </source>
</evidence>
<feature type="region of interest" description="Disordered" evidence="1">
    <location>
        <begin position="207"/>
        <end position="261"/>
    </location>
</feature>
<reference evidence="4" key="1">
    <citation type="journal article" date="2019" name="Int. J. Syst. Evol. Microbiol.">
        <title>The Global Catalogue of Microorganisms (GCM) 10K type strain sequencing project: providing services to taxonomists for standard genome sequencing and annotation.</title>
        <authorList>
            <consortium name="The Broad Institute Genomics Platform"/>
            <consortium name="The Broad Institute Genome Sequencing Center for Infectious Disease"/>
            <person name="Wu L."/>
            <person name="Ma J."/>
        </authorList>
    </citation>
    <scope>NUCLEOTIDE SEQUENCE [LARGE SCALE GENOMIC DNA]</scope>
    <source>
        <strain evidence="4">JCM 16898</strain>
    </source>
</reference>
<keyword evidence="2" id="KW-1133">Transmembrane helix</keyword>
<dbReference type="EMBL" id="BAAAZN010000008">
    <property type="protein sequence ID" value="GAA3552301.1"/>
    <property type="molecule type" value="Genomic_DNA"/>
</dbReference>
<keyword evidence="2" id="KW-0472">Membrane</keyword>
<feature type="compositionally biased region" description="Pro residues" evidence="1">
    <location>
        <begin position="245"/>
        <end position="254"/>
    </location>
</feature>
<sequence>MSGPTYQAGPWPAALPPRRRRSVPAWLPAALLVVAGALTIVSTFLVLTSTTDRLLAEGSYFDAEAHTKVDVTTITAWSMTFSVPTKQAGHPLDGWGLVTAAAFAVLVAILLLAGRGRWTWTKPLATLASGLLIGAILMSAVGFAELLAVAHEDSDESVTVSAGPAIWLQIPAALLAIAAAVTALLPPRTDQPPPAFAAPFPGSYARAPGPPAPFPGTHTPPPGTPAPLPGTHAPPPPTGIRTPPSGTPPAPPGAPGAFPGA</sequence>
<keyword evidence="2" id="KW-0812">Transmembrane</keyword>
<accession>A0ABP6WJ42</accession>
<gene>
    <name evidence="3" type="ORF">GCM10022222_39900</name>
</gene>
<feature type="transmembrane region" description="Helical" evidence="2">
    <location>
        <begin position="25"/>
        <end position="47"/>
    </location>
</feature>
<evidence type="ECO:0000313" key="4">
    <source>
        <dbReference type="Proteomes" id="UP001500689"/>
    </source>
</evidence>
<feature type="transmembrane region" description="Helical" evidence="2">
    <location>
        <begin position="124"/>
        <end position="144"/>
    </location>
</feature>
<protein>
    <submittedName>
        <fullName evidence="3">Uncharacterized protein</fullName>
    </submittedName>
</protein>
<name>A0ABP6WJ42_9PSEU</name>
<feature type="compositionally biased region" description="Pro residues" evidence="1">
    <location>
        <begin position="208"/>
        <end position="238"/>
    </location>
</feature>
<dbReference type="RefSeq" id="WP_344861904.1">
    <property type="nucleotide sequence ID" value="NZ_BAAAZN010000008.1"/>
</dbReference>
<feature type="transmembrane region" description="Helical" evidence="2">
    <location>
        <begin position="164"/>
        <end position="185"/>
    </location>
</feature>
<comment type="caution">
    <text evidence="3">The sequence shown here is derived from an EMBL/GenBank/DDBJ whole genome shotgun (WGS) entry which is preliminary data.</text>
</comment>
<feature type="transmembrane region" description="Helical" evidence="2">
    <location>
        <begin position="94"/>
        <end position="112"/>
    </location>
</feature>
<evidence type="ECO:0000256" key="2">
    <source>
        <dbReference type="SAM" id="Phobius"/>
    </source>
</evidence>